<comment type="caution">
    <text evidence="2">The sequence shown here is derived from an EMBL/GenBank/DDBJ whole genome shotgun (WGS) entry which is preliminary data.</text>
</comment>
<dbReference type="InterPro" id="IPR002711">
    <property type="entry name" value="HNH"/>
</dbReference>
<keyword evidence="2" id="KW-0255">Endonuclease</keyword>
<proteinExistence type="predicted"/>
<accession>A0ABS6SC83</accession>
<feature type="domain" description="HNH nuclease" evidence="1">
    <location>
        <begin position="48"/>
        <end position="104"/>
    </location>
</feature>
<name>A0ABS6SC83_9SPHN</name>
<reference evidence="2 3" key="1">
    <citation type="submission" date="2021-04" db="EMBL/GenBank/DDBJ databases">
        <authorList>
            <person name="Pira H."/>
            <person name="Risdian C."/>
            <person name="Wink J."/>
        </authorList>
    </citation>
    <scope>NUCLEOTIDE SEQUENCE [LARGE SCALE GENOMIC DNA]</scope>
    <source>
        <strain evidence="2 3">WHA3</strain>
    </source>
</reference>
<dbReference type="CDD" id="cd00085">
    <property type="entry name" value="HNHc"/>
    <property type="match status" value="1"/>
</dbReference>
<sequence length="142" mass="16050">MKTLAELVAKHPIDKKPYQAIHYMRSDHNGVPLYRVGKDGVEAGALKALKQAFEKMGAHCFHCGEYMQPQKLSQRCTRDHVRPASRGGDDYLHNLVFSCGLCNRDKNNSDLASFNVERGSAWLNELDEHLKRCVDRLGKAKP</sequence>
<evidence type="ECO:0000313" key="3">
    <source>
        <dbReference type="Proteomes" id="UP000722336"/>
    </source>
</evidence>
<evidence type="ECO:0000259" key="1">
    <source>
        <dbReference type="SMART" id="SM00507"/>
    </source>
</evidence>
<gene>
    <name evidence="2" type="ORF">KCG44_04255</name>
</gene>
<dbReference type="Pfam" id="PF01844">
    <property type="entry name" value="HNH"/>
    <property type="match status" value="1"/>
</dbReference>
<organism evidence="2 3">
    <name type="scientific">Pacificimonas pallii</name>
    <dbReference type="NCBI Taxonomy" id="2827236"/>
    <lineage>
        <taxon>Bacteria</taxon>
        <taxon>Pseudomonadati</taxon>
        <taxon>Pseudomonadota</taxon>
        <taxon>Alphaproteobacteria</taxon>
        <taxon>Sphingomonadales</taxon>
        <taxon>Sphingosinicellaceae</taxon>
        <taxon>Pacificimonas</taxon>
    </lineage>
</organism>
<keyword evidence="2" id="KW-0378">Hydrolase</keyword>
<protein>
    <submittedName>
        <fullName evidence="2">HNH endonuclease</fullName>
    </submittedName>
</protein>
<dbReference type="SMART" id="SM00507">
    <property type="entry name" value="HNHc"/>
    <property type="match status" value="1"/>
</dbReference>
<dbReference type="RefSeq" id="WP_218444412.1">
    <property type="nucleotide sequence ID" value="NZ_JAGSPA010000001.1"/>
</dbReference>
<evidence type="ECO:0000313" key="2">
    <source>
        <dbReference type="EMBL" id="MBV7255994.1"/>
    </source>
</evidence>
<keyword evidence="3" id="KW-1185">Reference proteome</keyword>
<dbReference type="GO" id="GO:0004519">
    <property type="term" value="F:endonuclease activity"/>
    <property type="evidence" value="ECO:0007669"/>
    <property type="project" value="UniProtKB-KW"/>
</dbReference>
<dbReference type="InterPro" id="IPR003615">
    <property type="entry name" value="HNH_nuc"/>
</dbReference>
<dbReference type="EMBL" id="JAGSPA010000001">
    <property type="protein sequence ID" value="MBV7255994.1"/>
    <property type="molecule type" value="Genomic_DNA"/>
</dbReference>
<keyword evidence="2" id="KW-0540">Nuclease</keyword>
<dbReference type="Proteomes" id="UP000722336">
    <property type="component" value="Unassembled WGS sequence"/>
</dbReference>